<proteinExistence type="predicted"/>
<evidence type="ECO:0000313" key="2">
    <source>
        <dbReference type="EMBL" id="AJE17866.1"/>
    </source>
</evidence>
<organism evidence="2 3">
    <name type="scientific">Neisseria elongata subsp. glycolytica ATCC 29315</name>
    <dbReference type="NCBI Taxonomy" id="546263"/>
    <lineage>
        <taxon>Bacteria</taxon>
        <taxon>Pseudomonadati</taxon>
        <taxon>Pseudomonadota</taxon>
        <taxon>Betaproteobacteria</taxon>
        <taxon>Neisseriales</taxon>
        <taxon>Neisseriaceae</taxon>
        <taxon>Neisseria</taxon>
    </lineage>
</organism>
<feature type="region of interest" description="Disordered" evidence="1">
    <location>
        <begin position="28"/>
        <end position="54"/>
    </location>
</feature>
<keyword evidence="2" id="KW-0489">Methyltransferase</keyword>
<evidence type="ECO:0000256" key="1">
    <source>
        <dbReference type="SAM" id="MobiDB-lite"/>
    </source>
</evidence>
<dbReference type="Proteomes" id="UP000031392">
    <property type="component" value="Chromosome"/>
</dbReference>
<sequence>MDYALILGVLAVVVLIFIMLKQRSKEKASVKNNQSSTRRVSNNNDAEEQADSDVWVSQVDTSVSDADQSWEWDTNNADLSTASVSAQEVDPLTEYQVYKQFGYEDKAAASLASYLNNLKSDAPEKLVSELAGLCLNIGDVDLLSSTLERHASVLPQTALAEYIKAGLGLDSNHLGLRVLAESKLNWGMQEVARQIGEQTGLDVSDSDSSSYNVSSTVEVTINNDGREVKRLTKRSPLIIGKTEVGDMTEEEMSAVIGFVKPEKSAKLIKNQVDYETALQQYNKAIQKAEKPAGLIIDALKLDYQNSDVNEFAAHLWKLYYSLGSNGRQVKERMLGWGYSLGQHEVFDNLEKAPTEQQIREIGLKQGYLQAASRQAKIKYRELVQRNDSILNESTSPAELALKEVESLLMYGQLEQAISTLEQAILQYPQESQLYIMLFDLYERSEDWVRLEQFLRLLREREANLPEEVVLAISQLQQRIHRNSNK</sequence>
<dbReference type="AlphaFoldDB" id="A0A0B5CNV3"/>
<keyword evidence="2" id="KW-0808">Transferase</keyword>
<dbReference type="SUPFAM" id="SSF48452">
    <property type="entry name" value="TPR-like"/>
    <property type="match status" value="1"/>
</dbReference>
<dbReference type="KEGG" id="nel:NELON_02550"/>
<dbReference type="GO" id="GO:0032259">
    <property type="term" value="P:methylation"/>
    <property type="evidence" value="ECO:0007669"/>
    <property type="project" value="UniProtKB-KW"/>
</dbReference>
<accession>A0A0B5CNV3</accession>
<dbReference type="HOGENOM" id="CLU_044461_0_0_4"/>
<protein>
    <submittedName>
        <fullName evidence="2">23S rRNA methyltransferase</fullName>
    </submittedName>
</protein>
<dbReference type="GO" id="GO:0008168">
    <property type="term" value="F:methyltransferase activity"/>
    <property type="evidence" value="ECO:0007669"/>
    <property type="project" value="UniProtKB-KW"/>
</dbReference>
<reference evidence="3" key="1">
    <citation type="submission" date="2014-05" db="EMBL/GenBank/DDBJ databases">
        <title>Complete Genome sequence of Neisseria elongata subsp. glycolytica.</title>
        <authorList>
            <person name="Veyrier F.J."/>
            <person name="Taha M.-K."/>
        </authorList>
    </citation>
    <scope>NUCLEOTIDE SEQUENCE [LARGE SCALE GENOMIC DNA]</scope>
    <source>
        <strain evidence="3">ATCC 29315</strain>
    </source>
</reference>
<dbReference type="Gene3D" id="1.25.40.10">
    <property type="entry name" value="Tetratricopeptide repeat domain"/>
    <property type="match status" value="1"/>
</dbReference>
<feature type="compositionally biased region" description="Polar residues" evidence="1">
    <location>
        <begin position="30"/>
        <end position="44"/>
    </location>
</feature>
<evidence type="ECO:0000313" key="3">
    <source>
        <dbReference type="Proteomes" id="UP000031392"/>
    </source>
</evidence>
<keyword evidence="3" id="KW-1185">Reference proteome</keyword>
<dbReference type="EMBL" id="CP007726">
    <property type="protein sequence ID" value="AJE17866.1"/>
    <property type="molecule type" value="Genomic_DNA"/>
</dbReference>
<dbReference type="PATRIC" id="fig|546263.7.peg.541"/>
<name>A0A0B5CNV3_NEIEG</name>
<reference evidence="2 3" key="2">
    <citation type="journal article" date="2015" name="PLoS Genet.">
        <title>Common Cell Shape Evolution of Two Nasopharyngeal Pathogens.</title>
        <authorList>
            <person name="Veyrier F.J."/>
            <person name="Biais N."/>
            <person name="Morales P."/>
            <person name="Belkacem N."/>
            <person name="Guilhen C."/>
            <person name="Ranjeva S."/>
            <person name="Sismeiro O."/>
            <person name="Pehau-Arnaudet G."/>
            <person name="Rocha E.P."/>
            <person name="Werts C."/>
            <person name="Taha M.K."/>
            <person name="Boneca I.G."/>
        </authorList>
    </citation>
    <scope>NUCLEOTIDE SEQUENCE [LARGE SCALE GENOMIC DNA]</scope>
    <source>
        <strain evidence="2 3">ATCC 29315</strain>
    </source>
</reference>
<dbReference type="InterPro" id="IPR011990">
    <property type="entry name" value="TPR-like_helical_dom_sf"/>
</dbReference>
<gene>
    <name evidence="2" type="ORF">NELON_02550</name>
</gene>